<sequence>MASNHALITLTGALHRARNDRGIRWRWLTVSLLRVGLLDRVRFLRV</sequence>
<keyword evidence="2" id="KW-1185">Reference proteome</keyword>
<dbReference type="Proteomes" id="UP001165283">
    <property type="component" value="Unassembled WGS sequence"/>
</dbReference>
<evidence type="ECO:0000313" key="2">
    <source>
        <dbReference type="Proteomes" id="UP001165283"/>
    </source>
</evidence>
<name>A0ABT1A297_9PSEU</name>
<evidence type="ECO:0000313" key="1">
    <source>
        <dbReference type="EMBL" id="MCO1657133.1"/>
    </source>
</evidence>
<reference evidence="1" key="1">
    <citation type="submission" date="2021-04" db="EMBL/GenBank/DDBJ databases">
        <title>Pseudonocardia sp. nov., isolated from sandy soil of mangrove forest.</title>
        <authorList>
            <person name="Zan Z."/>
            <person name="Huang R."/>
            <person name="Liu W."/>
        </authorList>
    </citation>
    <scope>NUCLEOTIDE SEQUENCE</scope>
    <source>
        <strain evidence="1">S2-4</strain>
    </source>
</reference>
<organism evidence="1 2">
    <name type="scientific">Pseudonocardia humida</name>
    <dbReference type="NCBI Taxonomy" id="2800819"/>
    <lineage>
        <taxon>Bacteria</taxon>
        <taxon>Bacillati</taxon>
        <taxon>Actinomycetota</taxon>
        <taxon>Actinomycetes</taxon>
        <taxon>Pseudonocardiales</taxon>
        <taxon>Pseudonocardiaceae</taxon>
        <taxon>Pseudonocardia</taxon>
    </lineage>
</organism>
<dbReference type="EMBL" id="JAGSOV010000040">
    <property type="protein sequence ID" value="MCO1657133.1"/>
    <property type="molecule type" value="Genomic_DNA"/>
</dbReference>
<dbReference type="RefSeq" id="WP_252440543.1">
    <property type="nucleotide sequence ID" value="NZ_JAGSOV010000040.1"/>
</dbReference>
<proteinExistence type="predicted"/>
<accession>A0ABT1A297</accession>
<gene>
    <name evidence="1" type="ORF">KDL28_18915</name>
</gene>
<protein>
    <recommendedName>
        <fullName evidence="3">Transcriptional regulator</fullName>
    </recommendedName>
</protein>
<comment type="caution">
    <text evidence="1">The sequence shown here is derived from an EMBL/GenBank/DDBJ whole genome shotgun (WGS) entry which is preliminary data.</text>
</comment>
<evidence type="ECO:0008006" key="3">
    <source>
        <dbReference type="Google" id="ProtNLM"/>
    </source>
</evidence>